<keyword evidence="1" id="KW-0812">Transmembrane</keyword>
<name>A0A0G0ZG42_9BACT</name>
<evidence type="ECO:0000313" key="2">
    <source>
        <dbReference type="EMBL" id="KKS47677.1"/>
    </source>
</evidence>
<reference evidence="2 3" key="1">
    <citation type="journal article" date="2015" name="Nature">
        <title>rRNA introns, odd ribosomes, and small enigmatic genomes across a large radiation of phyla.</title>
        <authorList>
            <person name="Brown C.T."/>
            <person name="Hug L.A."/>
            <person name="Thomas B.C."/>
            <person name="Sharon I."/>
            <person name="Castelle C.J."/>
            <person name="Singh A."/>
            <person name="Wilkins M.J."/>
            <person name="Williams K.H."/>
            <person name="Banfield J.F."/>
        </authorList>
    </citation>
    <scope>NUCLEOTIDE SEQUENCE [LARGE SCALE GENOMIC DNA]</scope>
</reference>
<dbReference type="AlphaFoldDB" id="A0A0G0ZG42"/>
<keyword evidence="1" id="KW-1133">Transmembrane helix</keyword>
<dbReference type="InterPro" id="IPR013211">
    <property type="entry name" value="LVIVD"/>
</dbReference>
<accession>A0A0G0ZG42</accession>
<sequence>MLKTQGQSIIELLVAVTLMAILFPALFSGIIAGRDGRSMLAQRLNAFSLTREAEEAVRMIRERNWHEIEVNGSYHPAVSANSFVLNSGPETINGFTRALTIEDALRDSAGVLSASGTSDPSTKKITVDVSWSLPHSGNISQTWYLTRFLNNGSHTETSVADFEKGSLTGTVISADLGGEIMLGSGGISSWCDPNLSIEAVDLPKNGVANAVSAIEGQVVAGTGNNASGVSFARVDISNPPPPSSPSGTINGTFDGYKTNDVFGEENYAYIATDTNSKEIVIMDLNNQVNGKFAEVGFFDAPGITDGESVFTSGNIGFATAGNTLYTFNLDLKTGSRLKLGSVALAGKGEQVIVLGNYAYVAVESETTQMQIIEVTNGGQTLNIVGWANLNADDGKDIFVNSSATRAYLATEASSNKFELFVLDIENKSGQRQVVAVYEANGMNPQGITVVPGNRAILVGTGGEEYQVINISSESVNPPLSRCGGLNIDSGINGVFSVLETDGDAYSYIITGDSTSELKIIAGGPGGEYSSQGTFESAPFDAGQTVAFNRFDFNFDRPTQTSLALQVASSEAVNNNCSEAQYSYVGPDGAADTYFSAAGPIPLIINLPYVNPGRCFRYKAELTSADSSFSPVLYDVSVNYSP</sequence>
<comment type="caution">
    <text evidence="2">The sequence shown here is derived from an EMBL/GenBank/DDBJ whole genome shotgun (WGS) entry which is preliminary data.</text>
</comment>
<protein>
    <submittedName>
        <fullName evidence="2">Uncharacterized protein</fullName>
    </submittedName>
</protein>
<proteinExistence type="predicted"/>
<evidence type="ECO:0000256" key="1">
    <source>
        <dbReference type="SAM" id="Phobius"/>
    </source>
</evidence>
<keyword evidence="1" id="KW-0472">Membrane</keyword>
<dbReference type="Pfam" id="PF08309">
    <property type="entry name" value="LVIVD"/>
    <property type="match status" value="2"/>
</dbReference>
<dbReference type="SUPFAM" id="SSF75011">
    <property type="entry name" value="3-carboxy-cis,cis-mucoante lactonizing enzyme"/>
    <property type="match status" value="1"/>
</dbReference>
<gene>
    <name evidence="2" type="ORF">UV09_C0003G0022</name>
</gene>
<organism evidence="2 3">
    <name type="scientific">Candidatus Gottesmanbacteria bacterium GW2011_GWA2_42_18</name>
    <dbReference type="NCBI Taxonomy" id="1618442"/>
    <lineage>
        <taxon>Bacteria</taxon>
        <taxon>Candidatus Gottesmaniibacteriota</taxon>
    </lineage>
</organism>
<dbReference type="EMBL" id="LCDD01000003">
    <property type="protein sequence ID" value="KKS47677.1"/>
    <property type="molecule type" value="Genomic_DNA"/>
</dbReference>
<evidence type="ECO:0000313" key="3">
    <source>
        <dbReference type="Proteomes" id="UP000034320"/>
    </source>
</evidence>
<feature type="transmembrane region" description="Helical" evidence="1">
    <location>
        <begin position="12"/>
        <end position="33"/>
    </location>
</feature>
<dbReference type="Proteomes" id="UP000034320">
    <property type="component" value="Unassembled WGS sequence"/>
</dbReference>